<evidence type="ECO:0000313" key="1">
    <source>
        <dbReference type="EMBL" id="MBI6548879.1"/>
    </source>
</evidence>
<reference evidence="1 2" key="1">
    <citation type="submission" date="2020-08" db="EMBL/GenBank/DDBJ databases">
        <title>Description of Xenorhabdus lircayensis sp. nov., the symbiotic bacterium associated with the entomopathogenic nematode Steirnernema unicornum.</title>
        <authorList>
            <person name="Castaneda-Alvarez C."/>
            <person name="Prodan S."/>
            <person name="Zamorano A."/>
            <person name="San-Blas E."/>
            <person name="Aballay E."/>
        </authorList>
    </citation>
    <scope>NUCLEOTIDE SEQUENCE [LARGE SCALE GENOMIC DNA]</scope>
    <source>
        <strain evidence="1 2">VLS</strain>
    </source>
</reference>
<dbReference type="EMBL" id="JACOII010000034">
    <property type="protein sequence ID" value="MBI6548879.1"/>
    <property type="molecule type" value="Genomic_DNA"/>
</dbReference>
<proteinExistence type="predicted"/>
<name>A0ABS0U4U9_9GAMM</name>
<accession>A0ABS0U4U9</accession>
<dbReference type="RefSeq" id="WP_198689660.1">
    <property type="nucleotide sequence ID" value="NZ_CAWPUD010000032.1"/>
</dbReference>
<dbReference type="Gene3D" id="3.90.550.20">
    <property type="match status" value="1"/>
</dbReference>
<comment type="caution">
    <text evidence="1">The sequence shown here is derived from an EMBL/GenBank/DDBJ whole genome shotgun (WGS) entry which is preliminary data.</text>
</comment>
<gene>
    <name evidence="1" type="ORF">H8A87_09145</name>
</gene>
<dbReference type="Proteomes" id="UP000696184">
    <property type="component" value="Unassembled WGS sequence"/>
</dbReference>
<keyword evidence="2" id="KW-1185">Reference proteome</keyword>
<dbReference type="InterPro" id="IPR029044">
    <property type="entry name" value="Nucleotide-diphossugar_trans"/>
</dbReference>
<evidence type="ECO:0000313" key="2">
    <source>
        <dbReference type="Proteomes" id="UP000696184"/>
    </source>
</evidence>
<protein>
    <submittedName>
        <fullName evidence="1">Uncharacterized protein</fullName>
    </submittedName>
</protein>
<dbReference type="InterPro" id="IPR007577">
    <property type="entry name" value="GlycoTrfase_DXD_sugar-bd_CS"/>
</dbReference>
<dbReference type="SUPFAM" id="SSF53448">
    <property type="entry name" value="Nucleotide-diphospho-sugar transferases"/>
    <property type="match status" value="1"/>
</dbReference>
<sequence>MNIPRKIHYFWTGNNISENDFKKIITMKDENPGFTINIWGNHGDKSLILNTLKSLTFNFKQQDFDIGTIFGIENLFVYRDVEEAFYILKQRINIFHQTFTQQLNRYKRSPDFIHFKTDEKRYGKSPELIDYLHHIYMIHINKNHIYDLHLHADFHNYAAASDIARLVILYVEGGIYLDADVELTDSHIKYRKSEVFDKFIYDKQGQAWRKNTDKKTARFEKVDFPSSLGFGDISGRGGKQINNQGKNGMLYPIDFKLQRGGKGGESPRA</sequence>
<dbReference type="Pfam" id="PF04488">
    <property type="entry name" value="Gly_transf_sug"/>
    <property type="match status" value="1"/>
</dbReference>
<organism evidence="1 2">
    <name type="scientific">Xenorhabdus lircayensis</name>
    <dbReference type="NCBI Taxonomy" id="2763499"/>
    <lineage>
        <taxon>Bacteria</taxon>
        <taxon>Pseudomonadati</taxon>
        <taxon>Pseudomonadota</taxon>
        <taxon>Gammaproteobacteria</taxon>
        <taxon>Enterobacterales</taxon>
        <taxon>Morganellaceae</taxon>
        <taxon>Xenorhabdus</taxon>
    </lineage>
</organism>